<dbReference type="GeneID" id="97140482"/>
<dbReference type="RefSeq" id="WP_057899759.1">
    <property type="nucleotide sequence ID" value="NZ_CP080764.1"/>
</dbReference>
<evidence type="ECO:0000313" key="2">
    <source>
        <dbReference type="Proteomes" id="UP000826616"/>
    </source>
</evidence>
<dbReference type="EMBL" id="CP080764">
    <property type="protein sequence ID" value="QYY43384.1"/>
    <property type="molecule type" value="Genomic_DNA"/>
</dbReference>
<accession>A0ABX8YDJ0</accession>
<protein>
    <recommendedName>
        <fullName evidence="3">GyrI-like small molecule binding domain-containing protein</fullName>
    </recommendedName>
</protein>
<keyword evidence="2" id="KW-1185">Reference proteome</keyword>
<dbReference type="Proteomes" id="UP000826616">
    <property type="component" value="Chromosome"/>
</dbReference>
<sequence length="66" mass="7328">MIGKASSIKVVHITRYSYDGKGGFDGAINRWLSENAEVEVLDIKFSSSATQEDTYEDALIIYKPAQ</sequence>
<evidence type="ECO:0008006" key="3">
    <source>
        <dbReference type="Google" id="ProtNLM"/>
    </source>
</evidence>
<organism evidence="1 2">
    <name type="scientific">Aneurinibacillus thermoaerophilus</name>
    <dbReference type="NCBI Taxonomy" id="143495"/>
    <lineage>
        <taxon>Bacteria</taxon>
        <taxon>Bacillati</taxon>
        <taxon>Bacillota</taxon>
        <taxon>Bacilli</taxon>
        <taxon>Bacillales</taxon>
        <taxon>Paenibacillaceae</taxon>
        <taxon>Aneurinibacillus group</taxon>
        <taxon>Aneurinibacillus</taxon>
    </lineage>
</organism>
<proteinExistence type="predicted"/>
<evidence type="ECO:0000313" key="1">
    <source>
        <dbReference type="EMBL" id="QYY43384.1"/>
    </source>
</evidence>
<name>A0ABX8YDJ0_ANETH</name>
<reference evidence="1 2" key="1">
    <citation type="submission" date="2021-08" db="EMBL/GenBank/DDBJ databases">
        <title>Complete genome sequence of the strain Aneurinibacillus thermoaerophilus CCM 8960.</title>
        <authorList>
            <person name="Musilova J."/>
            <person name="Kourilova X."/>
            <person name="Pernicova I."/>
            <person name="Bezdicek M."/>
            <person name="Lengerova M."/>
            <person name="Obruca S."/>
            <person name="Sedlar K."/>
        </authorList>
    </citation>
    <scope>NUCLEOTIDE SEQUENCE [LARGE SCALE GENOMIC DNA]</scope>
    <source>
        <strain evidence="1 2">CCM 8960</strain>
    </source>
</reference>
<gene>
    <name evidence="1" type="ORF">K3F53_03790</name>
</gene>